<keyword evidence="3" id="KW-1185">Reference proteome</keyword>
<evidence type="ECO:0000313" key="3">
    <source>
        <dbReference type="Proteomes" id="UP000004688"/>
    </source>
</evidence>
<gene>
    <name evidence="2" type="ORF">OA238_c17170</name>
</gene>
<accession>M9RI07</accession>
<dbReference type="EMBL" id="CP003742">
    <property type="protein sequence ID" value="AGI71832.1"/>
    <property type="molecule type" value="Genomic_DNA"/>
</dbReference>
<proteinExistence type="predicted"/>
<dbReference type="PANTHER" id="PTHR12110">
    <property type="entry name" value="HYDROXYPYRUVATE ISOMERASE"/>
    <property type="match status" value="1"/>
</dbReference>
<organism evidence="2 3">
    <name type="scientific">Octadecabacter arcticus 238</name>
    <dbReference type="NCBI Taxonomy" id="391616"/>
    <lineage>
        <taxon>Bacteria</taxon>
        <taxon>Pseudomonadati</taxon>
        <taxon>Pseudomonadota</taxon>
        <taxon>Alphaproteobacteria</taxon>
        <taxon>Rhodobacterales</taxon>
        <taxon>Roseobacteraceae</taxon>
        <taxon>Octadecabacter</taxon>
    </lineage>
</organism>
<dbReference type="Proteomes" id="UP000004688">
    <property type="component" value="Chromosome"/>
</dbReference>
<dbReference type="HOGENOM" id="CLU_1828533_0_0_5"/>
<dbReference type="InterPro" id="IPR013022">
    <property type="entry name" value="Xyl_isomerase-like_TIM-brl"/>
</dbReference>
<dbReference type="eggNOG" id="COG1082">
    <property type="taxonomic scope" value="Bacteria"/>
</dbReference>
<feature type="domain" description="Xylose isomerase-like TIM barrel" evidence="1">
    <location>
        <begin position="5"/>
        <end position="107"/>
    </location>
</feature>
<dbReference type="RefSeq" id="WP_015494986.1">
    <property type="nucleotide sequence ID" value="NC_020908.1"/>
</dbReference>
<dbReference type="InterPro" id="IPR050312">
    <property type="entry name" value="IolE/XylAMocC-like"/>
</dbReference>
<evidence type="ECO:0000259" key="1">
    <source>
        <dbReference type="Pfam" id="PF01261"/>
    </source>
</evidence>
<name>M9RI07_9RHOB</name>
<dbReference type="PANTHER" id="PTHR12110:SF41">
    <property type="entry name" value="INOSOSE DEHYDRATASE"/>
    <property type="match status" value="1"/>
</dbReference>
<dbReference type="STRING" id="391616.OA238_c17170"/>
<sequence length="134" mass="14850">MKGSSDEATLIFDAGHLHFGGADVMDSLDKWGDRIRHVHFKDVREDVARQIRAENKSFLYRVVGGVFTVSGDPKGSIDFQSVTDVLKKMDYSGWIVVEAERDPAKANPFEYSKLGYDHIVDICGKSGLSIAITV</sequence>
<dbReference type="SUPFAM" id="SSF51658">
    <property type="entry name" value="Xylose isomerase-like"/>
    <property type="match status" value="1"/>
</dbReference>
<dbReference type="AlphaFoldDB" id="M9RI07"/>
<dbReference type="InterPro" id="IPR036237">
    <property type="entry name" value="Xyl_isomerase-like_sf"/>
</dbReference>
<dbReference type="KEGG" id="oar:OA238_c17170"/>
<dbReference type="Gene3D" id="3.20.20.150">
    <property type="entry name" value="Divalent-metal-dependent TIM barrel enzymes"/>
    <property type="match status" value="1"/>
</dbReference>
<reference evidence="2 3" key="1">
    <citation type="journal article" date="2013" name="PLoS ONE">
        <title>Poles Apart: Arctic and Antarctic Octadecabacter strains Share High Genome Plasticity and a New Type of Xanthorhodopsin.</title>
        <authorList>
            <person name="Vollmers J."/>
            <person name="Voget S."/>
            <person name="Dietrich S."/>
            <person name="Gollnow K."/>
            <person name="Smits M."/>
            <person name="Meyer K."/>
            <person name="Brinkhoff T."/>
            <person name="Simon M."/>
            <person name="Daniel R."/>
        </authorList>
    </citation>
    <scope>NUCLEOTIDE SEQUENCE [LARGE SCALE GENOMIC DNA]</scope>
    <source>
        <strain evidence="2 3">238</strain>
    </source>
</reference>
<protein>
    <recommendedName>
        <fullName evidence="1">Xylose isomerase-like TIM barrel domain-containing protein</fullName>
    </recommendedName>
</protein>
<evidence type="ECO:0000313" key="2">
    <source>
        <dbReference type="EMBL" id="AGI71832.1"/>
    </source>
</evidence>
<dbReference type="Pfam" id="PF01261">
    <property type="entry name" value="AP_endonuc_2"/>
    <property type="match status" value="1"/>
</dbReference>